<gene>
    <name evidence="1" type="ORF">BDDG_12424</name>
</gene>
<sequence>VKDIHVFRNENTDVILFYTRGCEAFAPASETILIKDNNAAETTLSHSQASSVTFSSFSAEKIVCILSY</sequence>
<evidence type="ECO:0000313" key="1">
    <source>
        <dbReference type="EMBL" id="KMW67906.1"/>
    </source>
</evidence>
<dbReference type="AlphaFoldDB" id="A0A0J9EPE1"/>
<reference evidence="1" key="1">
    <citation type="submission" date="2010-03" db="EMBL/GenBank/DDBJ databases">
        <title>Annotation of Blastomyces dermatitidis strain ATCC 18188.</title>
        <authorList>
            <consortium name="The Broad Institute Genome Sequencing Platform"/>
            <consortium name="Broad Institute Genome Sequencing Center for Infectious Disease."/>
            <person name="Cuomo C."/>
            <person name="Klein B."/>
            <person name="Sullivan T."/>
            <person name="Heitman J."/>
            <person name="Young S."/>
            <person name="Zeng Q."/>
            <person name="Gargeya S."/>
            <person name="Alvarado L."/>
            <person name="Berlin A.M."/>
            <person name="Chapman S.B."/>
            <person name="Chen Z."/>
            <person name="Freedman E."/>
            <person name="Gellesch M."/>
            <person name="Goldberg J."/>
            <person name="Griggs A."/>
            <person name="Gujja S."/>
            <person name="Heilman E."/>
            <person name="Heiman D."/>
            <person name="Howarth C."/>
            <person name="Mehta T."/>
            <person name="Neiman D."/>
            <person name="Pearson M."/>
            <person name="Roberts A."/>
            <person name="Saif S."/>
            <person name="Shea T."/>
            <person name="Shenoy N."/>
            <person name="Sisk P."/>
            <person name="Stolte C."/>
            <person name="Sykes S."/>
            <person name="White J."/>
            <person name="Yandava C."/>
            <person name="Haas B."/>
            <person name="Nusbaum C."/>
            <person name="Birren B."/>
        </authorList>
    </citation>
    <scope>NUCLEOTIDE SEQUENCE</scope>
    <source>
        <strain evidence="1">ATCC 18188</strain>
    </source>
</reference>
<dbReference type="Proteomes" id="UP000007802">
    <property type="component" value="Unassembled WGS sequence"/>
</dbReference>
<dbReference type="EMBL" id="GG749438">
    <property type="protein sequence ID" value="KMW67906.1"/>
    <property type="molecule type" value="Genomic_DNA"/>
</dbReference>
<accession>A0A0J9EPE1</accession>
<feature type="non-terminal residue" evidence="1">
    <location>
        <position position="1"/>
    </location>
</feature>
<name>A0A0J9EPE1_AJEDA</name>
<proteinExistence type="predicted"/>
<protein>
    <submittedName>
        <fullName evidence="1">Uncharacterized protein</fullName>
    </submittedName>
</protein>
<organism evidence="1">
    <name type="scientific">Ajellomyces dermatitidis (strain ATCC 18188 / CBS 674.68)</name>
    <name type="common">Blastomyces dermatitidis</name>
    <dbReference type="NCBI Taxonomy" id="653446"/>
    <lineage>
        <taxon>Eukaryota</taxon>
        <taxon>Fungi</taxon>
        <taxon>Dikarya</taxon>
        <taxon>Ascomycota</taxon>
        <taxon>Pezizomycotina</taxon>
        <taxon>Eurotiomycetes</taxon>
        <taxon>Eurotiomycetidae</taxon>
        <taxon>Onygenales</taxon>
        <taxon>Ajellomycetaceae</taxon>
        <taxon>Blastomyces</taxon>
    </lineage>
</organism>
<feature type="non-terminal residue" evidence="1">
    <location>
        <position position="68"/>
    </location>
</feature>